<keyword evidence="3" id="KW-0731">Sigma factor</keyword>
<evidence type="ECO:0000256" key="2">
    <source>
        <dbReference type="ARBA" id="ARBA00023015"/>
    </source>
</evidence>
<proteinExistence type="inferred from homology"/>
<dbReference type="Gene3D" id="1.10.10.10">
    <property type="entry name" value="Winged helix-like DNA-binding domain superfamily/Winged helix DNA-binding domain"/>
    <property type="match status" value="1"/>
</dbReference>
<evidence type="ECO:0000256" key="1">
    <source>
        <dbReference type="ARBA" id="ARBA00010641"/>
    </source>
</evidence>
<dbReference type="SUPFAM" id="SSF88659">
    <property type="entry name" value="Sigma3 and sigma4 domains of RNA polymerase sigma factors"/>
    <property type="match status" value="1"/>
</dbReference>
<accession>A0A1T4S574</accession>
<keyword evidence="9" id="KW-1185">Reference proteome</keyword>
<dbReference type="InterPro" id="IPR039425">
    <property type="entry name" value="RNA_pol_sigma-70-like"/>
</dbReference>
<dbReference type="SUPFAM" id="SSF88946">
    <property type="entry name" value="Sigma2 domain of RNA polymerase sigma factors"/>
    <property type="match status" value="1"/>
</dbReference>
<dbReference type="NCBIfam" id="TIGR02937">
    <property type="entry name" value="sigma70-ECF"/>
    <property type="match status" value="1"/>
</dbReference>
<dbReference type="InterPro" id="IPR013325">
    <property type="entry name" value="RNA_pol_sigma_r2"/>
</dbReference>
<dbReference type="EMBL" id="FUWR01000031">
    <property type="protein sequence ID" value="SKA23373.1"/>
    <property type="molecule type" value="Genomic_DNA"/>
</dbReference>
<dbReference type="Pfam" id="PF04542">
    <property type="entry name" value="Sigma70_r2"/>
    <property type="match status" value="1"/>
</dbReference>
<dbReference type="STRING" id="115783.SAMN02745119_03267"/>
<sequence length="302" mass="33890">MRHELTSEQRDKSLDSEVALAKEGDRTALETVIRTVQQDAYGVAVRFLWHPQDAEDATQEILIRVITGLGGFRGDSSFRTWVYRIACNTLLSLGKKRMEQQSISFEAFGEDLGRGLSDSSLRIEYDIDRELLLEEVKIGCTLAMLMCLDRNHRLAYVLGEIIELDHSEAAEVLDISRAAYRKRLSRAQSTILSFMTSRCGLVNPDNACRCHRRLATAIELGRVVPKKLLFAPSLAQANQFPGVLAKIRQLEESRRVAALYRSHPKLKPSGTFITRLKSLLEENPNENVRHGASKPSAVGENP</sequence>
<dbReference type="GO" id="GO:0006352">
    <property type="term" value="P:DNA-templated transcription initiation"/>
    <property type="evidence" value="ECO:0007669"/>
    <property type="project" value="InterPro"/>
</dbReference>
<evidence type="ECO:0000313" key="9">
    <source>
        <dbReference type="Proteomes" id="UP000190102"/>
    </source>
</evidence>
<dbReference type="GO" id="GO:0016987">
    <property type="term" value="F:sigma factor activity"/>
    <property type="evidence" value="ECO:0007669"/>
    <property type="project" value="UniProtKB-KW"/>
</dbReference>
<dbReference type="GO" id="GO:0003677">
    <property type="term" value="F:DNA binding"/>
    <property type="evidence" value="ECO:0007669"/>
    <property type="project" value="UniProtKB-KW"/>
</dbReference>
<feature type="domain" description="RNA polymerase sigma-70 region 2" evidence="7">
    <location>
        <begin position="33"/>
        <end position="92"/>
    </location>
</feature>
<comment type="similarity">
    <text evidence="1">Belongs to the sigma-70 factor family. ECF subfamily.</text>
</comment>
<dbReference type="InterPro" id="IPR036388">
    <property type="entry name" value="WH-like_DNA-bd_sf"/>
</dbReference>
<protein>
    <submittedName>
        <fullName evidence="8">RNA polymerase sigma factor, sigma-70 family</fullName>
    </submittedName>
</protein>
<dbReference type="InterPro" id="IPR014284">
    <property type="entry name" value="RNA_pol_sigma-70_dom"/>
</dbReference>
<evidence type="ECO:0000256" key="3">
    <source>
        <dbReference type="ARBA" id="ARBA00023082"/>
    </source>
</evidence>
<evidence type="ECO:0000313" key="8">
    <source>
        <dbReference type="EMBL" id="SKA23373.1"/>
    </source>
</evidence>
<organism evidence="8 9">
    <name type="scientific">Trichlorobacter thiogenes</name>
    <dbReference type="NCBI Taxonomy" id="115783"/>
    <lineage>
        <taxon>Bacteria</taxon>
        <taxon>Pseudomonadati</taxon>
        <taxon>Thermodesulfobacteriota</taxon>
        <taxon>Desulfuromonadia</taxon>
        <taxon>Geobacterales</taxon>
        <taxon>Geobacteraceae</taxon>
        <taxon>Trichlorobacter</taxon>
    </lineage>
</organism>
<dbReference type="OrthoDB" id="8684701at2"/>
<dbReference type="InterPro" id="IPR013324">
    <property type="entry name" value="RNA_pol_sigma_r3/r4-like"/>
</dbReference>
<gene>
    <name evidence="8" type="ORF">SAMN02745119_03267</name>
</gene>
<dbReference type="Gene3D" id="1.10.1740.10">
    <property type="match status" value="1"/>
</dbReference>
<dbReference type="InterPro" id="IPR007627">
    <property type="entry name" value="RNA_pol_sigma70_r2"/>
</dbReference>
<evidence type="ECO:0000259" key="7">
    <source>
        <dbReference type="Pfam" id="PF04542"/>
    </source>
</evidence>
<feature type="region of interest" description="Disordered" evidence="6">
    <location>
        <begin position="283"/>
        <end position="302"/>
    </location>
</feature>
<name>A0A1T4S574_9BACT</name>
<evidence type="ECO:0000256" key="4">
    <source>
        <dbReference type="ARBA" id="ARBA00023125"/>
    </source>
</evidence>
<evidence type="ECO:0000256" key="5">
    <source>
        <dbReference type="ARBA" id="ARBA00023163"/>
    </source>
</evidence>
<keyword evidence="4" id="KW-0238">DNA-binding</keyword>
<dbReference type="PANTHER" id="PTHR43133">
    <property type="entry name" value="RNA POLYMERASE ECF-TYPE SIGMA FACTO"/>
    <property type="match status" value="1"/>
</dbReference>
<keyword evidence="2" id="KW-0805">Transcription regulation</keyword>
<evidence type="ECO:0000256" key="6">
    <source>
        <dbReference type="SAM" id="MobiDB-lite"/>
    </source>
</evidence>
<dbReference type="PANTHER" id="PTHR43133:SF8">
    <property type="entry name" value="RNA POLYMERASE SIGMA FACTOR HI_1459-RELATED"/>
    <property type="match status" value="1"/>
</dbReference>
<dbReference type="AlphaFoldDB" id="A0A1T4S574"/>
<keyword evidence="5" id="KW-0804">Transcription</keyword>
<dbReference type="Proteomes" id="UP000190102">
    <property type="component" value="Unassembled WGS sequence"/>
</dbReference>
<reference evidence="9" key="1">
    <citation type="submission" date="2017-02" db="EMBL/GenBank/DDBJ databases">
        <authorList>
            <person name="Varghese N."/>
            <person name="Submissions S."/>
        </authorList>
    </citation>
    <scope>NUCLEOTIDE SEQUENCE [LARGE SCALE GENOMIC DNA]</scope>
    <source>
        <strain evidence="9">ATCC BAA-34</strain>
    </source>
</reference>
<dbReference type="RefSeq" id="WP_078791519.1">
    <property type="nucleotide sequence ID" value="NZ_FUWR01000031.1"/>
</dbReference>